<keyword evidence="1" id="KW-1133">Transmembrane helix</keyword>
<accession>A0ABT6FLK3</accession>
<organism evidence="2 3">
    <name type="scientific">Paludisphaera mucosa</name>
    <dbReference type="NCBI Taxonomy" id="3030827"/>
    <lineage>
        <taxon>Bacteria</taxon>
        <taxon>Pseudomonadati</taxon>
        <taxon>Planctomycetota</taxon>
        <taxon>Planctomycetia</taxon>
        <taxon>Isosphaerales</taxon>
        <taxon>Isosphaeraceae</taxon>
        <taxon>Paludisphaera</taxon>
    </lineage>
</organism>
<proteinExistence type="predicted"/>
<dbReference type="Proteomes" id="UP001216907">
    <property type="component" value="Unassembled WGS sequence"/>
</dbReference>
<protein>
    <recommendedName>
        <fullName evidence="4">RedB protein</fullName>
    </recommendedName>
</protein>
<dbReference type="RefSeq" id="WP_277864575.1">
    <property type="nucleotide sequence ID" value="NZ_JARRAG010000004.1"/>
</dbReference>
<reference evidence="2 3" key="1">
    <citation type="submission" date="2023-03" db="EMBL/GenBank/DDBJ databases">
        <title>Paludisphaera mucosa sp. nov. a novel planctomycete from northern fen.</title>
        <authorList>
            <person name="Ivanova A."/>
        </authorList>
    </citation>
    <scope>NUCLEOTIDE SEQUENCE [LARGE SCALE GENOMIC DNA]</scope>
    <source>
        <strain evidence="2 3">Pla2</strain>
    </source>
</reference>
<dbReference type="SUPFAM" id="SSF52833">
    <property type="entry name" value="Thioredoxin-like"/>
    <property type="match status" value="1"/>
</dbReference>
<evidence type="ECO:0008006" key="4">
    <source>
        <dbReference type="Google" id="ProtNLM"/>
    </source>
</evidence>
<evidence type="ECO:0000313" key="3">
    <source>
        <dbReference type="Proteomes" id="UP001216907"/>
    </source>
</evidence>
<evidence type="ECO:0000256" key="1">
    <source>
        <dbReference type="SAM" id="Phobius"/>
    </source>
</evidence>
<name>A0ABT6FLK3_9BACT</name>
<keyword evidence="1" id="KW-0812">Transmembrane</keyword>
<gene>
    <name evidence="2" type="ORF">PZE19_31155</name>
</gene>
<sequence>MIHLLRRFDWFATAGIAWVVAVCAGFILLASYTSTPGAVGDPAGRWPASSRVVPEPGRANLVMAVHPLCPCTRASIAELSRIAARCGDAVSVHVLFLRPDGVDQAWEESDLWTAAAAIPGTRVHVDRGGLDAARFGAATSGHVVLYDANGTLLYSGGITGSRGHEGDNRGREAVISFLTTGRAHQDCGPVFGCPLTAPPADSSGDS</sequence>
<keyword evidence="1" id="KW-0472">Membrane</keyword>
<dbReference type="EMBL" id="JARRAG010000004">
    <property type="protein sequence ID" value="MDG3008248.1"/>
    <property type="molecule type" value="Genomic_DNA"/>
</dbReference>
<evidence type="ECO:0000313" key="2">
    <source>
        <dbReference type="EMBL" id="MDG3008248.1"/>
    </source>
</evidence>
<dbReference type="InterPro" id="IPR036249">
    <property type="entry name" value="Thioredoxin-like_sf"/>
</dbReference>
<feature type="transmembrane region" description="Helical" evidence="1">
    <location>
        <begin position="12"/>
        <end position="32"/>
    </location>
</feature>
<dbReference type="Gene3D" id="3.40.30.10">
    <property type="entry name" value="Glutaredoxin"/>
    <property type="match status" value="1"/>
</dbReference>
<comment type="caution">
    <text evidence="2">The sequence shown here is derived from an EMBL/GenBank/DDBJ whole genome shotgun (WGS) entry which is preliminary data.</text>
</comment>
<keyword evidence="3" id="KW-1185">Reference proteome</keyword>